<dbReference type="Proteomes" id="UP000765509">
    <property type="component" value="Unassembled WGS sequence"/>
</dbReference>
<gene>
    <name evidence="2" type="ORF">O181_129812</name>
</gene>
<protein>
    <submittedName>
        <fullName evidence="2">Uncharacterized protein</fullName>
    </submittedName>
</protein>
<dbReference type="EMBL" id="AVOT02136968">
    <property type="protein sequence ID" value="MBW0590097.1"/>
    <property type="molecule type" value="Genomic_DNA"/>
</dbReference>
<feature type="compositionally biased region" description="Polar residues" evidence="1">
    <location>
        <begin position="1"/>
        <end position="12"/>
    </location>
</feature>
<reference evidence="2" key="1">
    <citation type="submission" date="2021-03" db="EMBL/GenBank/DDBJ databases">
        <title>Draft genome sequence of rust myrtle Austropuccinia psidii MF-1, a brazilian biotype.</title>
        <authorList>
            <person name="Quecine M.C."/>
            <person name="Pachon D.M.R."/>
            <person name="Bonatelli M.L."/>
            <person name="Correr F.H."/>
            <person name="Franceschini L.M."/>
            <person name="Leite T.F."/>
            <person name="Margarido G.R.A."/>
            <person name="Almeida C.A."/>
            <person name="Ferrarezi J.A."/>
            <person name="Labate C.A."/>
        </authorList>
    </citation>
    <scope>NUCLEOTIDE SEQUENCE</scope>
    <source>
        <strain evidence="2">MF-1</strain>
    </source>
</reference>
<sequence>MDGIQYHTNLKQNAKGLAKQKEGEKQRRSPSIFSKKAASQPNSPRREEEQENEFEETICPKFQDPNNSNRFHGQCLQHGQNLDGIQGQRGAKNETTPFPREIALSPCVVNNLRETKSSILTLKDIKNGLLSLKELNSSLLSIINISV</sequence>
<feature type="compositionally biased region" description="Polar residues" evidence="1">
    <location>
        <begin position="29"/>
        <end position="43"/>
    </location>
</feature>
<proteinExistence type="predicted"/>
<name>A0A9Q3KZY8_9BASI</name>
<evidence type="ECO:0000313" key="3">
    <source>
        <dbReference type="Proteomes" id="UP000765509"/>
    </source>
</evidence>
<dbReference type="AlphaFoldDB" id="A0A9Q3KZY8"/>
<feature type="region of interest" description="Disordered" evidence="1">
    <location>
        <begin position="1"/>
        <end position="73"/>
    </location>
</feature>
<accession>A0A9Q3KZY8</accession>
<comment type="caution">
    <text evidence="2">The sequence shown here is derived from an EMBL/GenBank/DDBJ whole genome shotgun (WGS) entry which is preliminary data.</text>
</comment>
<organism evidence="2 3">
    <name type="scientific">Austropuccinia psidii MF-1</name>
    <dbReference type="NCBI Taxonomy" id="1389203"/>
    <lineage>
        <taxon>Eukaryota</taxon>
        <taxon>Fungi</taxon>
        <taxon>Dikarya</taxon>
        <taxon>Basidiomycota</taxon>
        <taxon>Pucciniomycotina</taxon>
        <taxon>Pucciniomycetes</taxon>
        <taxon>Pucciniales</taxon>
        <taxon>Sphaerophragmiaceae</taxon>
        <taxon>Austropuccinia</taxon>
    </lineage>
</organism>
<evidence type="ECO:0000256" key="1">
    <source>
        <dbReference type="SAM" id="MobiDB-lite"/>
    </source>
</evidence>
<evidence type="ECO:0000313" key="2">
    <source>
        <dbReference type="EMBL" id="MBW0590097.1"/>
    </source>
</evidence>
<keyword evidence="3" id="KW-1185">Reference proteome</keyword>